<reference evidence="2" key="1">
    <citation type="journal article" date="2013" name="Genome Biol.">
        <title>Comparative genomics of the core and accessory genomes of 48 Sinorhizobium strains comprising five genospecies.</title>
        <authorList>
            <person name="Sugawara M."/>
            <person name="Epstein B."/>
            <person name="Badgley B.D."/>
            <person name="Unno T."/>
            <person name="Xu L."/>
            <person name="Reese J."/>
            <person name="Gyaneshwar P."/>
            <person name="Denny R."/>
            <person name="Mudge J."/>
            <person name="Bharti A.K."/>
            <person name="Farmer A.D."/>
            <person name="May G.D."/>
            <person name="Woodward J.E."/>
            <person name="Medigue C."/>
            <person name="Vallenet D."/>
            <person name="Lajus A."/>
            <person name="Rouy Z."/>
            <person name="Martinez-Vaz B."/>
            <person name="Tiffin P."/>
            <person name="Young N.D."/>
            <person name="Sadowsky M.J."/>
        </authorList>
    </citation>
    <scope>NUCLEOTIDE SEQUENCE</scope>
    <source>
        <strain evidence="2">M1</strain>
    </source>
</reference>
<dbReference type="AlphaFoldDB" id="A0A6G1WVY3"/>
<evidence type="ECO:0000313" key="2">
    <source>
        <dbReference type="EMBL" id="MQW73909.1"/>
    </source>
</evidence>
<protein>
    <submittedName>
        <fullName evidence="2">DUF4440 domain-containing protein</fullName>
    </submittedName>
</protein>
<feature type="domain" description="SnoaL-like" evidence="1">
    <location>
        <begin position="23"/>
        <end position="124"/>
    </location>
</feature>
<evidence type="ECO:0000259" key="1">
    <source>
        <dbReference type="Pfam" id="PF12680"/>
    </source>
</evidence>
<gene>
    <name evidence="2" type="ORF">GHJ91_34105</name>
</gene>
<accession>A0A6G1WVY3</accession>
<name>A0A6G1WVY3_9HYPH</name>
<organism evidence="2">
    <name type="scientific">Sinorhizobium medicae</name>
    <dbReference type="NCBI Taxonomy" id="110321"/>
    <lineage>
        <taxon>Bacteria</taxon>
        <taxon>Pseudomonadati</taxon>
        <taxon>Pseudomonadota</taxon>
        <taxon>Alphaproteobacteria</taxon>
        <taxon>Hyphomicrobiales</taxon>
        <taxon>Rhizobiaceae</taxon>
        <taxon>Sinorhizobium/Ensifer group</taxon>
        <taxon>Sinorhizobium</taxon>
    </lineage>
</organism>
<sequence length="132" mass="14958">MTAATSLKEVLKMSESNVTREIVERFNNAFEKHRPEDLDDLIGENCVLENTAPAPDGARYEGREACLAFWKGIASSADLVFKAEDISVMGDRGIIRWQLRWSEREADRIRGVNLMRVRDGKIIEGLGYVKWG</sequence>
<dbReference type="InterPro" id="IPR032710">
    <property type="entry name" value="NTF2-like_dom_sf"/>
</dbReference>
<proteinExistence type="predicted"/>
<dbReference type="Pfam" id="PF12680">
    <property type="entry name" value="SnoaL_2"/>
    <property type="match status" value="1"/>
</dbReference>
<dbReference type="EMBL" id="WISB01000244">
    <property type="protein sequence ID" value="MQW73909.1"/>
    <property type="molecule type" value="Genomic_DNA"/>
</dbReference>
<comment type="caution">
    <text evidence="2">The sequence shown here is derived from an EMBL/GenBank/DDBJ whole genome shotgun (WGS) entry which is preliminary data.</text>
</comment>
<dbReference type="Gene3D" id="3.10.450.50">
    <property type="match status" value="1"/>
</dbReference>
<dbReference type="RefSeq" id="WP_018009793.1">
    <property type="nucleotide sequence ID" value="NZ_CP140893.1"/>
</dbReference>
<dbReference type="InterPro" id="IPR037401">
    <property type="entry name" value="SnoaL-like"/>
</dbReference>
<dbReference type="SUPFAM" id="SSF54427">
    <property type="entry name" value="NTF2-like"/>
    <property type="match status" value="1"/>
</dbReference>